<feature type="domain" description="TolB N-terminal" evidence="6">
    <location>
        <begin position="24"/>
        <end position="126"/>
    </location>
</feature>
<dbReference type="InterPro" id="IPR011042">
    <property type="entry name" value="6-blade_b-propeller_TolB-like"/>
</dbReference>
<dbReference type="Gene3D" id="3.40.50.10070">
    <property type="entry name" value="TolB, N-terminal domain"/>
    <property type="match status" value="1"/>
</dbReference>
<sequence length="450" mass="50328" precursor="true">MIKKLITGLLILTASLGNIANAALELVITEGIDSARPIGIVPFKWEGTSELPHDVSKVIASDLQRSGKFSPVPVNKMPQTPYEDNDIKFEEWTNLGVDSLLTGTITQDANGSYVVRYQLVDVIRGQLTKGQSKTLNTQGELVLSKDHILFNKRATVPGERLREYAHRISDLVYEQLTGEKGAFVTRIAYVVINEKDQYQYQLRIADYDGFNERLVLRSKQPLMSPTWSPDGRQLAYVSFQNNQAEIFLMDIYTGKREKLTSFPRHNGAPRFSPDGKTLSIVLSKTGSLQVYTLDLATRKLRQITRGRSNNTEPYWYPDGQSLIFTSDRGGKPQIYRVNLVDGSTNRLTWQGSQNLSGQITPDGRFLIMVNRSNSGFNLAKQDLETGAVQVLTNTLLDESPSIAPNGSMVIYSSIYRKKNVLSMVSIDGRFKARLPATNGRVRAPAWSPFL</sequence>
<name>A0ABT4YSC9_9VIBR</name>
<dbReference type="SUPFAM" id="SSF52964">
    <property type="entry name" value="TolB, N-terminal domain"/>
    <property type="match status" value="1"/>
</dbReference>
<protein>
    <recommendedName>
        <fullName evidence="5">Tol-Pal system protein TolB</fullName>
    </recommendedName>
</protein>
<evidence type="ECO:0000256" key="5">
    <source>
        <dbReference type="HAMAP-Rule" id="MF_00671"/>
    </source>
</evidence>
<keyword evidence="8" id="KW-1185">Reference proteome</keyword>
<evidence type="ECO:0000256" key="1">
    <source>
        <dbReference type="ARBA" id="ARBA00004418"/>
    </source>
</evidence>
<dbReference type="InterPro" id="IPR014167">
    <property type="entry name" value="Tol-Pal_TolB"/>
</dbReference>
<dbReference type="InterPro" id="IPR011659">
    <property type="entry name" value="WD40"/>
</dbReference>
<comment type="similarity">
    <text evidence="2 5">Belongs to the TolB family.</text>
</comment>
<proteinExistence type="inferred from homology"/>
<dbReference type="SUPFAM" id="SSF69304">
    <property type="entry name" value="Tricorn protease N-terminal domain"/>
    <property type="match status" value="1"/>
</dbReference>
<keyword evidence="3 5" id="KW-0732">Signal</keyword>
<evidence type="ECO:0000313" key="7">
    <source>
        <dbReference type="EMBL" id="MDB1124307.1"/>
    </source>
</evidence>
<comment type="function">
    <text evidence="5">Part of the Tol-Pal system, which plays a role in outer membrane invagination during cell division and is important for maintaining outer membrane integrity.</text>
</comment>
<dbReference type="Pfam" id="PF04052">
    <property type="entry name" value="TolB_N"/>
    <property type="match status" value="1"/>
</dbReference>
<evidence type="ECO:0000259" key="6">
    <source>
        <dbReference type="Pfam" id="PF04052"/>
    </source>
</evidence>
<evidence type="ECO:0000256" key="3">
    <source>
        <dbReference type="ARBA" id="ARBA00022729"/>
    </source>
</evidence>
<dbReference type="NCBIfam" id="TIGR02800">
    <property type="entry name" value="propeller_TolB"/>
    <property type="match status" value="1"/>
</dbReference>
<comment type="subcellular location">
    <subcellularLocation>
        <location evidence="1 5">Periplasm</location>
    </subcellularLocation>
</comment>
<comment type="caution">
    <text evidence="7">The sequence shown here is derived from an EMBL/GenBank/DDBJ whole genome shotgun (WGS) entry which is preliminary data.</text>
</comment>
<dbReference type="Gene3D" id="2.120.10.30">
    <property type="entry name" value="TolB, C-terminal domain"/>
    <property type="match status" value="1"/>
</dbReference>
<dbReference type="Pfam" id="PF07676">
    <property type="entry name" value="PD40"/>
    <property type="match status" value="4"/>
</dbReference>
<dbReference type="RefSeq" id="WP_272136502.1">
    <property type="nucleotide sequence ID" value="NZ_JAQLOI010000001.1"/>
</dbReference>
<evidence type="ECO:0000313" key="8">
    <source>
        <dbReference type="Proteomes" id="UP001210678"/>
    </source>
</evidence>
<dbReference type="EMBL" id="JAQLOI010000001">
    <property type="protein sequence ID" value="MDB1124307.1"/>
    <property type="molecule type" value="Genomic_DNA"/>
</dbReference>
<evidence type="ECO:0000256" key="4">
    <source>
        <dbReference type="ARBA" id="ARBA00022764"/>
    </source>
</evidence>
<feature type="chain" id="PRO_5044930986" description="Tol-Pal system protein TolB" evidence="5">
    <location>
        <begin position="23"/>
        <end position="450"/>
    </location>
</feature>
<keyword evidence="5" id="KW-0132">Cell division</keyword>
<dbReference type="PANTHER" id="PTHR36842">
    <property type="entry name" value="PROTEIN TOLB HOMOLOG"/>
    <property type="match status" value="1"/>
</dbReference>
<gene>
    <name evidence="5 7" type="primary">tolB</name>
    <name evidence="7" type="ORF">PGX00_11830</name>
</gene>
<organism evidence="7 8">
    <name type="scientific">Vibrio algarum</name>
    <dbReference type="NCBI Taxonomy" id="3020714"/>
    <lineage>
        <taxon>Bacteria</taxon>
        <taxon>Pseudomonadati</taxon>
        <taxon>Pseudomonadota</taxon>
        <taxon>Gammaproteobacteria</taxon>
        <taxon>Vibrionales</taxon>
        <taxon>Vibrionaceae</taxon>
        <taxon>Vibrio</taxon>
    </lineage>
</organism>
<keyword evidence="4 5" id="KW-0574">Periplasm</keyword>
<feature type="signal peptide" evidence="5">
    <location>
        <begin position="1"/>
        <end position="22"/>
    </location>
</feature>
<dbReference type="Proteomes" id="UP001210678">
    <property type="component" value="Unassembled WGS sequence"/>
</dbReference>
<keyword evidence="5" id="KW-0131">Cell cycle</keyword>
<accession>A0ABT4YSC9</accession>
<dbReference type="HAMAP" id="MF_00671">
    <property type="entry name" value="TolB"/>
    <property type="match status" value="1"/>
</dbReference>
<dbReference type="InterPro" id="IPR007195">
    <property type="entry name" value="TolB_N"/>
</dbReference>
<dbReference type="PANTHER" id="PTHR36842:SF1">
    <property type="entry name" value="PROTEIN TOLB"/>
    <property type="match status" value="1"/>
</dbReference>
<reference evidence="7 8" key="1">
    <citation type="submission" date="2023-01" db="EMBL/GenBank/DDBJ databases">
        <title>Vibrio sp. KJ40-1 sp.nov, isolated from marine algae.</title>
        <authorList>
            <person name="Butt M."/>
            <person name="Kim J.M.J."/>
            <person name="Jeon C.O.C."/>
        </authorList>
    </citation>
    <scope>NUCLEOTIDE SEQUENCE [LARGE SCALE GENOMIC DNA]</scope>
    <source>
        <strain evidence="7 8">KJ40-1</strain>
    </source>
</reference>
<comment type="subunit">
    <text evidence="5">The Tol-Pal system is composed of five core proteins: the inner membrane proteins TolA, TolQ and TolR, the periplasmic protein TolB and the outer membrane protein Pal. They form a network linking the inner and outer membranes and the peptidoglycan layer.</text>
</comment>
<evidence type="ECO:0000256" key="2">
    <source>
        <dbReference type="ARBA" id="ARBA00009820"/>
    </source>
</evidence>